<organism evidence="3 4">
    <name type="scientific">Tetragenococcus halophilus</name>
    <name type="common">Pediococcus halophilus</name>
    <dbReference type="NCBI Taxonomy" id="51669"/>
    <lineage>
        <taxon>Bacteria</taxon>
        <taxon>Bacillati</taxon>
        <taxon>Bacillota</taxon>
        <taxon>Bacilli</taxon>
        <taxon>Lactobacillales</taxon>
        <taxon>Enterococcaceae</taxon>
        <taxon>Tetragenococcus</taxon>
    </lineage>
</organism>
<protein>
    <submittedName>
        <fullName evidence="3">Type II toxin-antitoxin system antitoxin, RelB/DinJ family</fullName>
    </submittedName>
</protein>
<dbReference type="AlphaFoldDB" id="A0A3G5FJE2"/>
<dbReference type="Pfam" id="PF04221">
    <property type="entry name" value="RelB"/>
    <property type="match status" value="1"/>
</dbReference>
<dbReference type="PIRSF" id="PIRSF003108">
    <property type="entry name" value="DinJ"/>
    <property type="match status" value="1"/>
</dbReference>
<comment type="similarity">
    <text evidence="1">Belongs to the RelB/DinJ antitoxin family.</text>
</comment>
<evidence type="ECO:0000256" key="1">
    <source>
        <dbReference type="ARBA" id="ARBA00010562"/>
    </source>
</evidence>
<evidence type="ECO:0000313" key="4">
    <source>
        <dbReference type="Proteomes" id="UP000280475"/>
    </source>
</evidence>
<dbReference type="SMR" id="A0A3G5FJE2"/>
<accession>A0A3G5FJE2</accession>
<gene>
    <name evidence="3" type="ORF">C7H83_08200</name>
</gene>
<dbReference type="PANTHER" id="PTHR38781">
    <property type="entry name" value="ANTITOXIN DINJ-RELATED"/>
    <property type="match status" value="1"/>
</dbReference>
<dbReference type="GO" id="GO:0000987">
    <property type="term" value="F:cis-regulatory region sequence-specific DNA binding"/>
    <property type="evidence" value="ECO:0007669"/>
    <property type="project" value="InterPro"/>
</dbReference>
<dbReference type="GO" id="GO:0006351">
    <property type="term" value="P:DNA-templated transcription"/>
    <property type="evidence" value="ECO:0007669"/>
    <property type="project" value="TreeGrafter"/>
</dbReference>
<dbReference type="Gene3D" id="1.10.1220.10">
    <property type="entry name" value="Met repressor-like"/>
    <property type="match status" value="1"/>
</dbReference>
<reference evidence="3 4" key="1">
    <citation type="journal article" date="2012" name="Int. J. Syst. Evol. Microbiol.">
        <title>Characterization of Tetragenococcus strains from sugar thick juice reveals a novel species, Tetragenococcus osmophilus sp. nov., and divides Tetragenococcus halophilus into two subspecies, T. halophilus subsp. halophilus subsp. nov. and T. halophilus subsp. flandriensis subsp. nov.</title>
        <authorList>
            <person name="Juste A."/>
            <person name="Van Trappen S."/>
            <person name="Verreth C."/>
            <person name="Cleenwerck I."/>
            <person name="De Vos P."/>
            <person name="Lievens B."/>
            <person name="Willems K.A."/>
        </authorList>
    </citation>
    <scope>NUCLEOTIDE SEQUENCE [LARGE SCALE GENOMIC DNA]</scope>
    <source>
        <strain evidence="3 4">LMG 26042</strain>
    </source>
</reference>
<evidence type="ECO:0000256" key="2">
    <source>
        <dbReference type="ARBA" id="ARBA00022649"/>
    </source>
</evidence>
<name>A0A3G5FJE2_TETHA</name>
<dbReference type="EMBL" id="CP027768">
    <property type="protein sequence ID" value="AYW50440.1"/>
    <property type="molecule type" value="Genomic_DNA"/>
</dbReference>
<dbReference type="GO" id="GO:0015643">
    <property type="term" value="F:toxic substance binding"/>
    <property type="evidence" value="ECO:0007669"/>
    <property type="project" value="InterPro"/>
</dbReference>
<dbReference type="Proteomes" id="UP000280475">
    <property type="component" value="Chromosome"/>
</dbReference>
<keyword evidence="2" id="KW-1277">Toxin-antitoxin system</keyword>
<dbReference type="NCBIfam" id="TIGR02384">
    <property type="entry name" value="RelB_DinJ"/>
    <property type="match status" value="1"/>
</dbReference>
<proteinExistence type="inferred from homology"/>
<dbReference type="InterPro" id="IPR013321">
    <property type="entry name" value="Arc_rbn_hlx_hlx"/>
</dbReference>
<sequence>MNLNKKSKERKVIQARLDKELVDKAEEIFKDIGIDRSTALRIFYRQVVWNNGLPFELNRPEIPNEETIKALNEDLTNAKRYTDVDELFKDILED</sequence>
<dbReference type="InterPro" id="IPR007337">
    <property type="entry name" value="RelB/DinJ"/>
</dbReference>
<evidence type="ECO:0000313" key="3">
    <source>
        <dbReference type="EMBL" id="AYW50440.1"/>
    </source>
</evidence>
<dbReference type="PANTHER" id="PTHR38781:SF1">
    <property type="entry name" value="ANTITOXIN DINJ-RELATED"/>
    <property type="match status" value="1"/>
</dbReference>
<dbReference type="GO" id="GO:0044010">
    <property type="term" value="P:single-species biofilm formation"/>
    <property type="evidence" value="ECO:0007669"/>
    <property type="project" value="InterPro"/>
</dbReference>
<dbReference type="RefSeq" id="WP_014124789.1">
    <property type="nucleotide sequence ID" value="NZ_BKBJ01000003.1"/>
</dbReference>
<dbReference type="GO" id="GO:0006355">
    <property type="term" value="P:regulation of DNA-templated transcription"/>
    <property type="evidence" value="ECO:0007669"/>
    <property type="project" value="InterPro"/>
</dbReference>
<dbReference type="InterPro" id="IPR026262">
    <property type="entry name" value="DinJ"/>
</dbReference>